<evidence type="ECO:0000313" key="3">
    <source>
        <dbReference type="EMBL" id="KAG7095297.1"/>
    </source>
</evidence>
<gene>
    <name evidence="3" type="ORF">E1B28_006064</name>
</gene>
<dbReference type="OrthoDB" id="3241054at2759"/>
<organism evidence="3 4">
    <name type="scientific">Marasmius oreades</name>
    <name type="common">fairy-ring Marasmius</name>
    <dbReference type="NCBI Taxonomy" id="181124"/>
    <lineage>
        <taxon>Eukaryota</taxon>
        <taxon>Fungi</taxon>
        <taxon>Dikarya</taxon>
        <taxon>Basidiomycota</taxon>
        <taxon>Agaricomycotina</taxon>
        <taxon>Agaricomycetes</taxon>
        <taxon>Agaricomycetidae</taxon>
        <taxon>Agaricales</taxon>
        <taxon>Marasmiineae</taxon>
        <taxon>Marasmiaceae</taxon>
        <taxon>Marasmius</taxon>
    </lineage>
</organism>
<feature type="compositionally biased region" description="Low complexity" evidence="1">
    <location>
        <begin position="279"/>
        <end position="295"/>
    </location>
</feature>
<feature type="compositionally biased region" description="Low complexity" evidence="1">
    <location>
        <begin position="238"/>
        <end position="263"/>
    </location>
</feature>
<dbReference type="KEGG" id="more:E1B28_006064"/>
<dbReference type="Proteomes" id="UP001049176">
    <property type="component" value="Chromosome 3"/>
</dbReference>
<proteinExistence type="predicted"/>
<dbReference type="RefSeq" id="XP_043011767.1">
    <property type="nucleotide sequence ID" value="XM_043150677.1"/>
</dbReference>
<feature type="signal peptide" evidence="2">
    <location>
        <begin position="1"/>
        <end position="18"/>
    </location>
</feature>
<reference evidence="3" key="1">
    <citation type="journal article" date="2021" name="Genome Biol. Evol.">
        <title>The assembled and annotated genome of the fairy-ring fungus Marasmius oreades.</title>
        <authorList>
            <person name="Hiltunen M."/>
            <person name="Ament-Velasquez S.L."/>
            <person name="Johannesson H."/>
        </authorList>
    </citation>
    <scope>NUCLEOTIDE SEQUENCE</scope>
    <source>
        <strain evidence="3">03SP1</strain>
    </source>
</reference>
<keyword evidence="4" id="KW-1185">Reference proteome</keyword>
<feature type="region of interest" description="Disordered" evidence="1">
    <location>
        <begin position="238"/>
        <end position="295"/>
    </location>
</feature>
<sequence length="306" mass="28295">MFSKALAVVIAISATVHAHAGVTPALGVQGQLTRADVQRPSAQKPCGNANINGLASSTPVQAAVDGTFSATAINFNGGKDGSREFTATVDTTGAGTSFNGQVQMITNGDAAPQGTGTQPLVGKLPTGAQCAGGANGNLCLVSFKSAAGFGNCVVVAQGGGGGVAGGTAGAAGAANGNNGAQGATGGAANKGAKGAAGGTANGTANTGAQGGGAANKGAKGAANGAANNGAQGATNNGAQGAAGGAANTGAQGATGGAANKGAKGAAGGRGRGRGRKAQKGQQAPAPAAQGGTRAPRFARYVAESEQ</sequence>
<dbReference type="GeneID" id="66075140"/>
<protein>
    <submittedName>
        <fullName evidence="3">Uncharacterized protein</fullName>
    </submittedName>
</protein>
<evidence type="ECO:0000256" key="2">
    <source>
        <dbReference type="SAM" id="SignalP"/>
    </source>
</evidence>
<name>A0A9P7UUW4_9AGAR</name>
<accession>A0A9P7UUW4</accession>
<keyword evidence="2" id="KW-0732">Signal</keyword>
<comment type="caution">
    <text evidence="3">The sequence shown here is derived from an EMBL/GenBank/DDBJ whole genome shotgun (WGS) entry which is preliminary data.</text>
</comment>
<evidence type="ECO:0000256" key="1">
    <source>
        <dbReference type="SAM" id="MobiDB-lite"/>
    </source>
</evidence>
<feature type="chain" id="PRO_5040190716" evidence="2">
    <location>
        <begin position="19"/>
        <end position="306"/>
    </location>
</feature>
<dbReference type="AlphaFoldDB" id="A0A9P7UUW4"/>
<evidence type="ECO:0000313" key="4">
    <source>
        <dbReference type="Proteomes" id="UP001049176"/>
    </source>
</evidence>
<dbReference type="EMBL" id="CM032183">
    <property type="protein sequence ID" value="KAG7095297.1"/>
    <property type="molecule type" value="Genomic_DNA"/>
</dbReference>